<protein>
    <submittedName>
        <fullName evidence="1">Uncharacterized protein</fullName>
    </submittedName>
</protein>
<accession>A0AAU7XC52</accession>
<evidence type="ECO:0000313" key="1">
    <source>
        <dbReference type="EMBL" id="XBY45660.1"/>
    </source>
</evidence>
<dbReference type="AlphaFoldDB" id="A0AAU7XC52"/>
<proteinExistence type="predicted"/>
<dbReference type="EMBL" id="CP158568">
    <property type="protein sequence ID" value="XBY45660.1"/>
    <property type="molecule type" value="Genomic_DNA"/>
</dbReference>
<organism evidence="1">
    <name type="scientific">Methyloraptor flagellatus</name>
    <dbReference type="NCBI Taxonomy" id="3162530"/>
    <lineage>
        <taxon>Bacteria</taxon>
        <taxon>Pseudomonadati</taxon>
        <taxon>Pseudomonadota</taxon>
        <taxon>Alphaproteobacteria</taxon>
        <taxon>Hyphomicrobiales</taxon>
        <taxon>Ancalomicrobiaceae</taxon>
        <taxon>Methyloraptor</taxon>
    </lineage>
</organism>
<dbReference type="RefSeq" id="WP_407050753.1">
    <property type="nucleotide sequence ID" value="NZ_CP158568.1"/>
</dbReference>
<dbReference type="KEGG" id="mflg:ABS361_05140"/>
<sequence>MSQSALPYPWSWWTLNLPDNVQSIAPMTNWGQITQVSYQGNPAIEKRVTEQVASFGKQLGIISEAVLTIARRLDGVEHEPEIQRLIELARQVDKVKAESRQEVEARMLEEMSFVAELDEGEAEMLVSRLAKVINEVRRKKKRVAVKP</sequence>
<name>A0AAU7XC52_9HYPH</name>
<reference evidence="1" key="1">
    <citation type="submission" date="2024-06" db="EMBL/GenBank/DDBJ databases">
        <title>Methylostella associata gen. nov., sp. nov., a novel Ancalomicrobiaceae-affiliated facultatively methylotrophic bacteria that feed on methanotrophs of the genus Methylococcus.</title>
        <authorList>
            <person name="Saltykova V."/>
            <person name="Danilova O.V."/>
            <person name="Oshkin I.Y."/>
            <person name="Belova S.E."/>
            <person name="Pimenov N.V."/>
            <person name="Dedysh S.N."/>
        </authorList>
    </citation>
    <scope>NUCLEOTIDE SEQUENCE</scope>
    <source>
        <strain evidence="1">S20</strain>
    </source>
</reference>
<gene>
    <name evidence="1" type="ORF">ABS361_05140</name>
</gene>